<evidence type="ECO:0000256" key="1">
    <source>
        <dbReference type="ARBA" id="ARBA00006484"/>
    </source>
</evidence>
<dbReference type="Pfam" id="PF00106">
    <property type="entry name" value="adh_short"/>
    <property type="match status" value="1"/>
</dbReference>
<proteinExistence type="inferred from homology"/>
<evidence type="ECO:0000313" key="5">
    <source>
        <dbReference type="EMBL" id="MCF2872629.1"/>
    </source>
</evidence>
<dbReference type="InterPro" id="IPR057326">
    <property type="entry name" value="KR_dom"/>
</dbReference>
<dbReference type="RefSeq" id="WP_235226949.1">
    <property type="nucleotide sequence ID" value="NZ_JAKGAQ010000004.1"/>
</dbReference>
<dbReference type="PRINTS" id="PR00080">
    <property type="entry name" value="SDRFAMILY"/>
</dbReference>
<evidence type="ECO:0000259" key="4">
    <source>
        <dbReference type="SMART" id="SM00822"/>
    </source>
</evidence>
<organism evidence="5 6">
    <name type="scientific">Octadecabacter dasysiphoniae</name>
    <dbReference type="NCBI Taxonomy" id="2909341"/>
    <lineage>
        <taxon>Bacteria</taxon>
        <taxon>Pseudomonadati</taxon>
        <taxon>Pseudomonadota</taxon>
        <taxon>Alphaproteobacteria</taxon>
        <taxon>Rhodobacterales</taxon>
        <taxon>Roseobacteraceae</taxon>
        <taxon>Octadecabacter</taxon>
    </lineage>
</organism>
<feature type="domain" description="Ketoreductase" evidence="4">
    <location>
        <begin position="1"/>
        <end position="176"/>
    </location>
</feature>
<name>A0ABS9CZK9_9RHOB</name>
<evidence type="ECO:0000313" key="6">
    <source>
        <dbReference type="Proteomes" id="UP001200557"/>
    </source>
</evidence>
<evidence type="ECO:0000256" key="2">
    <source>
        <dbReference type="ARBA" id="ARBA00023002"/>
    </source>
</evidence>
<reference evidence="5 6" key="1">
    <citation type="submission" date="2022-01" db="EMBL/GenBank/DDBJ databases">
        <title>Octadecabacter sp. nov., isolated from a marine alga.</title>
        <authorList>
            <person name="Jin M.S."/>
            <person name="Kim H.M."/>
            <person name="Han D.M."/>
            <person name="Jung J.J."/>
            <person name="Jeon C.O."/>
        </authorList>
    </citation>
    <scope>NUCLEOTIDE SEQUENCE [LARGE SCALE GENOMIC DNA]</scope>
    <source>
        <strain evidence="5 6">G9-8</strain>
    </source>
</reference>
<dbReference type="PRINTS" id="PR00081">
    <property type="entry name" value="GDHRDH"/>
</dbReference>
<protein>
    <submittedName>
        <fullName evidence="5">SDR family NAD(P)-dependent oxidoreductase</fullName>
    </submittedName>
</protein>
<dbReference type="Gene3D" id="3.40.50.720">
    <property type="entry name" value="NAD(P)-binding Rossmann-like Domain"/>
    <property type="match status" value="1"/>
</dbReference>
<evidence type="ECO:0000256" key="3">
    <source>
        <dbReference type="RuleBase" id="RU000363"/>
    </source>
</evidence>
<dbReference type="SMART" id="SM00822">
    <property type="entry name" value="PKS_KR"/>
    <property type="match status" value="1"/>
</dbReference>
<dbReference type="InterPro" id="IPR002347">
    <property type="entry name" value="SDR_fam"/>
</dbReference>
<sequence length="251" mass="26710">MNILVTGASSGIGAAVCEELIKQRHVVVAVARRIEKLHELKAKLGDSLVPVQVDVTDRAAVCSLRDALEDQAVSVDAIVNAAGLALGVDMASSANFDEWARMVETNVTGMLSVVHTFLPDMVARGTGHVINIGSIAGSYAYPGGNVYGASKAFVRHFTLNLRADLAGTGIRATDIQPGLVTDTEFFSVRFRGDEGKATAASQDFRGLQPVDVAKAVSWVISQPSHVNINQIEIMPTDQSFSALTLHREPDV</sequence>
<dbReference type="EMBL" id="JAKGAQ010000004">
    <property type="protein sequence ID" value="MCF2872629.1"/>
    <property type="molecule type" value="Genomic_DNA"/>
</dbReference>
<gene>
    <name evidence="5" type="ORF">L0664_16275</name>
</gene>
<keyword evidence="6" id="KW-1185">Reference proteome</keyword>
<dbReference type="Proteomes" id="UP001200557">
    <property type="component" value="Unassembled WGS sequence"/>
</dbReference>
<keyword evidence="2" id="KW-0560">Oxidoreductase</keyword>
<dbReference type="PANTHER" id="PTHR42901:SF1">
    <property type="entry name" value="ALCOHOL DEHYDROGENASE"/>
    <property type="match status" value="1"/>
</dbReference>
<comment type="caution">
    <text evidence="5">The sequence shown here is derived from an EMBL/GenBank/DDBJ whole genome shotgun (WGS) entry which is preliminary data.</text>
</comment>
<accession>A0ABS9CZK9</accession>
<comment type="similarity">
    <text evidence="1 3">Belongs to the short-chain dehydrogenases/reductases (SDR) family.</text>
</comment>
<dbReference type="InterPro" id="IPR020904">
    <property type="entry name" value="Sc_DH/Rdtase_CS"/>
</dbReference>
<dbReference type="SUPFAM" id="SSF51735">
    <property type="entry name" value="NAD(P)-binding Rossmann-fold domains"/>
    <property type="match status" value="1"/>
</dbReference>
<dbReference type="PROSITE" id="PS00061">
    <property type="entry name" value="ADH_SHORT"/>
    <property type="match status" value="1"/>
</dbReference>
<dbReference type="PANTHER" id="PTHR42901">
    <property type="entry name" value="ALCOHOL DEHYDROGENASE"/>
    <property type="match status" value="1"/>
</dbReference>
<dbReference type="InterPro" id="IPR036291">
    <property type="entry name" value="NAD(P)-bd_dom_sf"/>
</dbReference>